<evidence type="ECO:0000313" key="3">
    <source>
        <dbReference type="Proteomes" id="UP000824334"/>
    </source>
</evidence>
<dbReference type="GeneID" id="94376771"/>
<accession>A0ABX8TFQ9</accession>
<feature type="region of interest" description="Disordered" evidence="1">
    <location>
        <begin position="99"/>
        <end position="134"/>
    </location>
</feature>
<organism evidence="2 3">
    <name type="scientific">Brevundimonas nasdae</name>
    <dbReference type="NCBI Taxonomy" id="172043"/>
    <lineage>
        <taxon>Bacteria</taxon>
        <taxon>Pseudomonadati</taxon>
        <taxon>Pseudomonadota</taxon>
        <taxon>Alphaproteobacteria</taxon>
        <taxon>Caulobacterales</taxon>
        <taxon>Caulobacteraceae</taxon>
        <taxon>Brevundimonas</taxon>
    </lineage>
</organism>
<sequence length="134" mass="15213">MDTVTVPPFDELEDRILPWSQVKIICGLSRTTVWRMSKTGDFPACVQVSQNRVGWWQSELLAWKRARTPRRLPEPRVVLAALKPLEPTQVRQTVEEQLDTSASVVATGQDPTAKTRRKRKPVVPENQTTFDFGG</sequence>
<proteinExistence type="predicted"/>
<keyword evidence="3" id="KW-1185">Reference proteome</keyword>
<dbReference type="InterPro" id="IPR010260">
    <property type="entry name" value="AlpA"/>
</dbReference>
<dbReference type="Proteomes" id="UP000824334">
    <property type="component" value="Chromosome"/>
</dbReference>
<evidence type="ECO:0000313" key="2">
    <source>
        <dbReference type="EMBL" id="QYC10025.1"/>
    </source>
</evidence>
<name>A0ABX8TFQ9_9CAUL</name>
<feature type="compositionally biased region" description="Polar residues" evidence="1">
    <location>
        <begin position="125"/>
        <end position="134"/>
    </location>
</feature>
<dbReference type="RefSeq" id="WP_219352874.1">
    <property type="nucleotide sequence ID" value="NZ_CP080034.1"/>
</dbReference>
<dbReference type="EMBL" id="CP080034">
    <property type="protein sequence ID" value="QYC10025.1"/>
    <property type="molecule type" value="Genomic_DNA"/>
</dbReference>
<reference evidence="2 3" key="1">
    <citation type="submission" date="2021-07" db="EMBL/GenBank/DDBJ databases">
        <title>Isolation and characterization of bacteria from a gold mining with a capacity of golden bioaccumulation.</title>
        <authorList>
            <person name="Yang X.J."/>
        </authorList>
    </citation>
    <scope>NUCLEOTIDE SEQUENCE [LARGE SCALE GENOMIC DNA]</scope>
    <source>
        <strain evidence="2 3">Au29</strain>
    </source>
</reference>
<protein>
    <submittedName>
        <fullName evidence="2">AlpA family phage regulatory protein</fullName>
    </submittedName>
</protein>
<evidence type="ECO:0000256" key="1">
    <source>
        <dbReference type="SAM" id="MobiDB-lite"/>
    </source>
</evidence>
<feature type="compositionally biased region" description="Polar residues" evidence="1">
    <location>
        <begin position="99"/>
        <end position="112"/>
    </location>
</feature>
<dbReference type="Pfam" id="PF05930">
    <property type="entry name" value="Phage_AlpA"/>
    <property type="match status" value="1"/>
</dbReference>
<gene>
    <name evidence="2" type="ORF">KWG56_15895</name>
</gene>